<feature type="transmembrane region" description="Helical" evidence="6">
    <location>
        <begin position="420"/>
        <end position="438"/>
    </location>
</feature>
<feature type="compositionally biased region" description="Basic and acidic residues" evidence="5">
    <location>
        <begin position="356"/>
        <end position="368"/>
    </location>
</feature>
<dbReference type="SUPFAM" id="SSF103473">
    <property type="entry name" value="MFS general substrate transporter"/>
    <property type="match status" value="2"/>
</dbReference>
<dbReference type="GO" id="GO:0022857">
    <property type="term" value="F:transmembrane transporter activity"/>
    <property type="evidence" value="ECO:0007669"/>
    <property type="project" value="InterPro"/>
</dbReference>
<dbReference type="GO" id="GO:0016020">
    <property type="term" value="C:membrane"/>
    <property type="evidence" value="ECO:0007669"/>
    <property type="project" value="UniProtKB-SubCell"/>
</dbReference>
<evidence type="ECO:0000256" key="2">
    <source>
        <dbReference type="ARBA" id="ARBA00022692"/>
    </source>
</evidence>
<feature type="compositionally biased region" description="Basic and acidic residues" evidence="5">
    <location>
        <begin position="667"/>
        <end position="690"/>
    </location>
</feature>
<feature type="transmembrane region" description="Helical" evidence="6">
    <location>
        <begin position="31"/>
        <end position="50"/>
    </location>
</feature>
<comment type="subcellular location">
    <subcellularLocation>
        <location evidence="1">Membrane</location>
        <topology evidence="1">Multi-pass membrane protein</topology>
    </subcellularLocation>
</comment>
<evidence type="ECO:0000256" key="4">
    <source>
        <dbReference type="ARBA" id="ARBA00023136"/>
    </source>
</evidence>
<feature type="region of interest" description="Disordered" evidence="5">
    <location>
        <begin position="338"/>
        <end position="374"/>
    </location>
</feature>
<dbReference type="Pfam" id="PF07690">
    <property type="entry name" value="MFS_1"/>
    <property type="match status" value="1"/>
</dbReference>
<proteinExistence type="predicted"/>
<keyword evidence="3 6" id="KW-1133">Transmembrane helix</keyword>
<name>A0A7G2CSQ2_9TRYP</name>
<evidence type="ECO:0000256" key="3">
    <source>
        <dbReference type="ARBA" id="ARBA00022989"/>
    </source>
</evidence>
<accession>A0A7G2CSQ2</accession>
<gene>
    <name evidence="7" type="ORF">ADEAN_001039000</name>
</gene>
<organism evidence="7 8">
    <name type="scientific">Angomonas deanei</name>
    <dbReference type="NCBI Taxonomy" id="59799"/>
    <lineage>
        <taxon>Eukaryota</taxon>
        <taxon>Discoba</taxon>
        <taxon>Euglenozoa</taxon>
        <taxon>Kinetoplastea</taxon>
        <taxon>Metakinetoplastina</taxon>
        <taxon>Trypanosomatida</taxon>
        <taxon>Trypanosomatidae</taxon>
        <taxon>Strigomonadinae</taxon>
        <taxon>Angomonas</taxon>
    </lineage>
</organism>
<feature type="transmembrane region" description="Helical" evidence="6">
    <location>
        <begin position="279"/>
        <end position="301"/>
    </location>
</feature>
<feature type="transmembrane region" description="Helical" evidence="6">
    <location>
        <begin position="190"/>
        <end position="214"/>
    </location>
</feature>
<evidence type="ECO:0000313" key="7">
    <source>
        <dbReference type="EMBL" id="CAD2222836.1"/>
    </source>
</evidence>
<feature type="compositionally biased region" description="Acidic residues" evidence="5">
    <location>
        <begin position="645"/>
        <end position="655"/>
    </location>
</feature>
<dbReference type="AlphaFoldDB" id="A0A7G2CSQ2"/>
<feature type="transmembrane region" description="Helical" evidence="6">
    <location>
        <begin position="598"/>
        <end position="624"/>
    </location>
</feature>
<dbReference type="EMBL" id="LR877172">
    <property type="protein sequence ID" value="CAD2222836.1"/>
    <property type="molecule type" value="Genomic_DNA"/>
</dbReference>
<feature type="region of interest" description="Disordered" evidence="5">
    <location>
        <begin position="641"/>
        <end position="690"/>
    </location>
</feature>
<feature type="transmembrane region" description="Helical" evidence="6">
    <location>
        <begin position="70"/>
        <end position="88"/>
    </location>
</feature>
<dbReference type="Proteomes" id="UP000515908">
    <property type="component" value="Chromosome 28"/>
</dbReference>
<feature type="transmembrane region" description="Helical" evidence="6">
    <location>
        <begin position="124"/>
        <end position="148"/>
    </location>
</feature>
<reference evidence="7 8" key="1">
    <citation type="submission" date="2020-08" db="EMBL/GenBank/DDBJ databases">
        <authorList>
            <person name="Newling K."/>
            <person name="Davey J."/>
            <person name="Forrester S."/>
        </authorList>
    </citation>
    <scope>NUCLEOTIDE SEQUENCE [LARGE SCALE GENOMIC DNA]</scope>
    <source>
        <strain evidence="8">Crithidia deanei Carvalho (ATCC PRA-265)</strain>
    </source>
</reference>
<evidence type="ECO:0000256" key="1">
    <source>
        <dbReference type="ARBA" id="ARBA00004141"/>
    </source>
</evidence>
<dbReference type="VEuPathDB" id="TriTrypDB:ADEAN_001039000"/>
<dbReference type="PANTHER" id="PTHR21576">
    <property type="entry name" value="UNCHARACTERIZED NODULIN-LIKE PROTEIN"/>
    <property type="match status" value="1"/>
</dbReference>
<sequence length="690" mass="76728">MPTIRNIFSQRGYLQERQEAGLHIINELQRFRLLVCCLFCSMGVSMVYTFELFTTEFSNKFGLGAGDQSTISTVGVAFCYFVVPYALIYEKMGPTPLLMFGAVCAFVGLLGLALIFYEKIPGDLVIICVFYAIMNTCAGLFDASSVVTLQSVFPRNRGPILGLAKVMTGLGSSVFATIKGNLFPHDVSGFIFFLMAFAIVVALVSIFTVTLPPYEVNWWRGRGKTEEEKEIMRSLTAVYYSKSAPMRRLAAGYVVGICLVVFFAVSAPVVAYVHVSQEASYAIGAITIVLLLCFFVMTLPIKCLGGVDEISPAAMQADHAAPLDEERQATEDNVYEPSELMTQDGEKKAGLQTKQSTDDIVKQKRANEQADVDDDVEAEGAATSTMVNPYAEYVEDIQHAYTDPRYPGDFFANLRRPDIYCIYLGFILQGAIGVIVMYNASTIYVARTGEQRTPEMSALYTAFLGVGSSIGRIAIGSFEAYVQRQKEGHRRFLVTHALPIPPLIGVVAGVLILVLPGQGLLLPYIMVYFKEGAFYSTCAIIFPSLYSSHQSIYYNLSSATTVICVVVFNRLLFGLIVDRQHDNLGYAKGEDCKELGCILIPVIVSICLCLVSCALLTFVHFRYLRYVRRWEKSRREEMDNLNMDGIDEDEEDDSDNVPAFDEPIDDDHDRHDEDFSPREQPGEAFREAQR</sequence>
<evidence type="ECO:0000313" key="8">
    <source>
        <dbReference type="Proteomes" id="UP000515908"/>
    </source>
</evidence>
<keyword evidence="2 6" id="KW-0812">Transmembrane</keyword>
<keyword evidence="8" id="KW-1185">Reference proteome</keyword>
<dbReference type="InterPro" id="IPR036259">
    <property type="entry name" value="MFS_trans_sf"/>
</dbReference>
<feature type="transmembrane region" description="Helical" evidence="6">
    <location>
        <begin position="160"/>
        <end position="178"/>
    </location>
</feature>
<feature type="transmembrane region" description="Helical" evidence="6">
    <location>
        <begin position="554"/>
        <end position="578"/>
    </location>
</feature>
<keyword evidence="4 6" id="KW-0472">Membrane</keyword>
<evidence type="ECO:0000256" key="5">
    <source>
        <dbReference type="SAM" id="MobiDB-lite"/>
    </source>
</evidence>
<feature type="transmembrane region" description="Helical" evidence="6">
    <location>
        <begin position="97"/>
        <end position="118"/>
    </location>
</feature>
<dbReference type="PANTHER" id="PTHR21576:SF157">
    <property type="entry name" value="NODULIN-LIKE DOMAIN-CONTAINING PROTEIN"/>
    <property type="match status" value="1"/>
</dbReference>
<protein>
    <submittedName>
        <fullName evidence="7">Major Facilitator Superfamily/Nodulin-like, putative</fullName>
    </submittedName>
</protein>
<feature type="transmembrane region" description="Helical" evidence="6">
    <location>
        <begin position="250"/>
        <end position="273"/>
    </location>
</feature>
<feature type="transmembrane region" description="Helical" evidence="6">
    <location>
        <begin position="493"/>
        <end position="515"/>
    </location>
</feature>
<dbReference type="Gene3D" id="1.20.1250.20">
    <property type="entry name" value="MFS general substrate transporter like domains"/>
    <property type="match status" value="1"/>
</dbReference>
<feature type="transmembrane region" description="Helical" evidence="6">
    <location>
        <begin position="458"/>
        <end position="481"/>
    </location>
</feature>
<dbReference type="InterPro" id="IPR011701">
    <property type="entry name" value="MFS"/>
</dbReference>
<feature type="transmembrane region" description="Helical" evidence="6">
    <location>
        <begin position="521"/>
        <end position="542"/>
    </location>
</feature>
<evidence type="ECO:0000256" key="6">
    <source>
        <dbReference type="SAM" id="Phobius"/>
    </source>
</evidence>